<dbReference type="EMBL" id="MK962629">
    <property type="protein sequence ID" value="QDH83977.1"/>
    <property type="molecule type" value="Genomic_DNA"/>
</dbReference>
<proteinExistence type="predicted"/>
<sequence>MEENTRSGDTNVLLLPPTPDGHAIAGMLLIEGIPLTPIILEPYKLLNIPGLFSGNPAFTYLVPLEHFQVWRTRKVNYLIYAPEGWRG</sequence>
<protein>
    <submittedName>
        <fullName evidence="1">Uncharacterized protein</fullName>
    </submittedName>
</protein>
<dbReference type="Proteomes" id="UP000320802">
    <property type="component" value="Segment"/>
</dbReference>
<organism evidence="1 2">
    <name type="scientific">Achromobacter phage vB_AxyP_19-32_Axy10</name>
    <dbReference type="NCBI Taxonomy" id="2591041"/>
    <lineage>
        <taxon>Viruses</taxon>
        <taxon>Duplodnaviria</taxon>
        <taxon>Heunggongvirae</taxon>
        <taxon>Uroviricota</taxon>
        <taxon>Caudoviricetes</taxon>
        <taxon>Schitoviridae</taxon>
        <taxon>Rothmandenesvirinae</taxon>
        <taxon>Pourcelvirus</taxon>
        <taxon>Pourcelvirus Axy10</taxon>
    </lineage>
</organism>
<reference evidence="1 2" key="1">
    <citation type="submission" date="2019-05" db="EMBL/GenBank/DDBJ databases">
        <title>Complete genome sequence of sixteen phages from Abidjan, cote d'Ivoire, isolated on a single strain of Achromobacter xylosoxidans.</title>
        <authorList>
            <person name="Essoh C."/>
            <person name="Vernadet J.-P."/>
            <person name="Vergnaud G."/>
            <person name="Pourcel C."/>
        </authorList>
    </citation>
    <scope>NUCLEOTIDE SEQUENCE [LARGE SCALE GENOMIC DNA]</scope>
</reference>
<evidence type="ECO:0000313" key="1">
    <source>
        <dbReference type="EMBL" id="QDH83977.1"/>
    </source>
</evidence>
<accession>A0A514CU24</accession>
<gene>
    <name evidence="1" type="ORF">Axy10_080</name>
</gene>
<evidence type="ECO:0000313" key="2">
    <source>
        <dbReference type="Proteomes" id="UP000320802"/>
    </source>
</evidence>
<name>A0A514CU24_9CAUD</name>
<keyword evidence="2" id="KW-1185">Reference proteome</keyword>